<dbReference type="EMBL" id="KF901191">
    <property type="protein sequence ID" value="AIF21495.1"/>
    <property type="molecule type" value="Genomic_DNA"/>
</dbReference>
<dbReference type="AlphaFoldDB" id="A0A075I149"/>
<organism evidence="1">
    <name type="scientific">uncultured marine thaumarchaeote SAT1000_05_A05</name>
    <dbReference type="NCBI Taxonomy" id="1456356"/>
    <lineage>
        <taxon>Archaea</taxon>
        <taxon>Nitrososphaerota</taxon>
        <taxon>environmental samples</taxon>
    </lineage>
</organism>
<proteinExistence type="predicted"/>
<sequence length="118" mass="13591">MDKENNSKIQELEEKLDAVGIICLKQEKHLVKIDQFNMKQEKDGKKLKKRQPKKMTAMKFVGVAFDPEKYKTGEAEINDALSEGFEVIRDFQTGGGIVLALGKYEKREDKTVNKQWNN</sequence>
<protein>
    <submittedName>
        <fullName evidence="1">Uncharacterized protein</fullName>
    </submittedName>
</protein>
<evidence type="ECO:0000313" key="1">
    <source>
        <dbReference type="EMBL" id="AIF21495.1"/>
    </source>
</evidence>
<name>A0A075I149_9ARCH</name>
<accession>A0A075I149</accession>
<reference evidence="1" key="1">
    <citation type="journal article" date="2014" name="Genome Biol. Evol.">
        <title>Pangenome evidence for extensive interdomain horizontal transfer affecting lineage core and shell genes in uncultured planktonic thaumarchaeota and euryarchaeota.</title>
        <authorList>
            <person name="Deschamps P."/>
            <person name="Zivanovic Y."/>
            <person name="Moreira D."/>
            <person name="Rodriguez-Valera F."/>
            <person name="Lopez-Garcia P."/>
        </authorList>
    </citation>
    <scope>NUCLEOTIDE SEQUENCE</scope>
</reference>